<gene>
    <name evidence="1" type="primary">WBGene00280479</name>
</gene>
<dbReference type="Proteomes" id="UP000005239">
    <property type="component" value="Unassembled WGS sequence"/>
</dbReference>
<evidence type="ECO:0000313" key="1">
    <source>
        <dbReference type="EnsemblMetazoa" id="PPA42110.1"/>
    </source>
</evidence>
<accession>A0A8R1UZK8</accession>
<dbReference type="EnsemblMetazoa" id="PPA42110.1">
    <property type="protein sequence ID" value="PPA42110.1"/>
    <property type="gene ID" value="WBGene00280479"/>
</dbReference>
<protein>
    <submittedName>
        <fullName evidence="1">Uncharacterized protein</fullName>
    </submittedName>
</protein>
<reference evidence="1" key="2">
    <citation type="submission" date="2022-06" db="UniProtKB">
        <authorList>
            <consortium name="EnsemblMetazoa"/>
        </authorList>
    </citation>
    <scope>IDENTIFICATION</scope>
    <source>
        <strain evidence="1">PS312</strain>
    </source>
</reference>
<evidence type="ECO:0000313" key="2">
    <source>
        <dbReference type="Proteomes" id="UP000005239"/>
    </source>
</evidence>
<name>A0A2A6C208_PRIPA</name>
<keyword evidence="2" id="KW-1185">Reference proteome</keyword>
<proteinExistence type="predicted"/>
<reference evidence="2" key="1">
    <citation type="journal article" date="2008" name="Nat. Genet.">
        <title>The Pristionchus pacificus genome provides a unique perspective on nematode lifestyle and parasitism.</title>
        <authorList>
            <person name="Dieterich C."/>
            <person name="Clifton S.W."/>
            <person name="Schuster L.N."/>
            <person name="Chinwalla A."/>
            <person name="Delehaunty K."/>
            <person name="Dinkelacker I."/>
            <person name="Fulton L."/>
            <person name="Fulton R."/>
            <person name="Godfrey J."/>
            <person name="Minx P."/>
            <person name="Mitreva M."/>
            <person name="Roeseler W."/>
            <person name="Tian H."/>
            <person name="Witte H."/>
            <person name="Yang S.P."/>
            <person name="Wilson R.K."/>
            <person name="Sommer R.J."/>
        </authorList>
    </citation>
    <scope>NUCLEOTIDE SEQUENCE [LARGE SCALE GENOMIC DNA]</scope>
    <source>
        <strain evidence="2">PS312</strain>
    </source>
</reference>
<accession>A0A2A6C208</accession>
<organism evidence="1 2">
    <name type="scientific">Pristionchus pacificus</name>
    <name type="common">Parasitic nematode worm</name>
    <dbReference type="NCBI Taxonomy" id="54126"/>
    <lineage>
        <taxon>Eukaryota</taxon>
        <taxon>Metazoa</taxon>
        <taxon>Ecdysozoa</taxon>
        <taxon>Nematoda</taxon>
        <taxon>Chromadorea</taxon>
        <taxon>Rhabditida</taxon>
        <taxon>Rhabditina</taxon>
        <taxon>Diplogasteromorpha</taxon>
        <taxon>Diplogasteroidea</taxon>
        <taxon>Neodiplogasteridae</taxon>
        <taxon>Pristionchus</taxon>
    </lineage>
</organism>
<sequence length="103" mass="11693">MERPTEITGIPVTGDGSRPEKKLKVVRRQQGTSASMGILRSTRSYAELVEIAELQRRQIEANRKEEERRNALLAARGHSMPRDLQATVKNLRREVAEGELELK</sequence>
<dbReference type="AlphaFoldDB" id="A0A2A6C208"/>